<reference evidence="3 4" key="1">
    <citation type="submission" date="2021-06" db="EMBL/GenBank/DDBJ databases">
        <authorList>
            <person name="Grouzdev D.S."/>
            <person name="Koziaeva V."/>
        </authorList>
    </citation>
    <scope>NUCLEOTIDE SEQUENCE [LARGE SCALE GENOMIC DNA]</scope>
    <source>
        <strain evidence="3 4">22</strain>
    </source>
</reference>
<feature type="signal peptide" evidence="2">
    <location>
        <begin position="1"/>
        <end position="27"/>
    </location>
</feature>
<name>A0A947D3E5_9HYPH</name>
<dbReference type="EMBL" id="JAHHZF010000005">
    <property type="protein sequence ID" value="MBT9290026.1"/>
    <property type="molecule type" value="Genomic_DNA"/>
</dbReference>
<feature type="chain" id="PRO_5038087103" evidence="2">
    <location>
        <begin position="28"/>
        <end position="186"/>
    </location>
</feature>
<sequence length="186" mass="19180">MRAVRRIFSSCLFAASAIAFVSTGAAAQSGLKPDSQVAPPPPPKPATTGLAAPKPVNPAPKPAPAVSTAALGPAERVLAAWKGRKGDDLIVFWGAPTSIQPLSGGARMMVFTFKKEQAGVDLGEAAKLFGWQKASGLLSQIDTSSRTSCVVNIKVSGRGLIEFGTVMENAGPQGEEVCSKLLRPPA</sequence>
<keyword evidence="2" id="KW-0732">Signal</keyword>
<keyword evidence="4" id="KW-1185">Reference proteome</keyword>
<protein>
    <submittedName>
        <fullName evidence="3">Uncharacterized protein</fullName>
    </submittedName>
</protein>
<evidence type="ECO:0000256" key="2">
    <source>
        <dbReference type="SAM" id="SignalP"/>
    </source>
</evidence>
<evidence type="ECO:0000256" key="1">
    <source>
        <dbReference type="SAM" id="MobiDB-lite"/>
    </source>
</evidence>
<accession>A0A947D3E5</accession>
<gene>
    <name evidence="3" type="ORF">KL771_11205</name>
</gene>
<feature type="region of interest" description="Disordered" evidence="1">
    <location>
        <begin position="30"/>
        <end position="67"/>
    </location>
</feature>
<dbReference type="RefSeq" id="WP_261968648.1">
    <property type="nucleotide sequence ID" value="NZ_JAHHZF010000005.1"/>
</dbReference>
<dbReference type="AlphaFoldDB" id="A0A947D3E5"/>
<dbReference type="Proteomes" id="UP000766595">
    <property type="component" value="Unassembled WGS sequence"/>
</dbReference>
<organism evidence="3 4">
    <name type="scientific">Prosthecodimorpha staleyi</name>
    <dbReference type="NCBI Taxonomy" id="2840188"/>
    <lineage>
        <taxon>Bacteria</taxon>
        <taxon>Pseudomonadati</taxon>
        <taxon>Pseudomonadota</taxon>
        <taxon>Alphaproteobacteria</taxon>
        <taxon>Hyphomicrobiales</taxon>
        <taxon>Ancalomicrobiaceae</taxon>
        <taxon>Prosthecodimorpha</taxon>
    </lineage>
</organism>
<proteinExistence type="predicted"/>
<evidence type="ECO:0000313" key="4">
    <source>
        <dbReference type="Proteomes" id="UP000766595"/>
    </source>
</evidence>
<evidence type="ECO:0000313" key="3">
    <source>
        <dbReference type="EMBL" id="MBT9290026.1"/>
    </source>
</evidence>
<comment type="caution">
    <text evidence="3">The sequence shown here is derived from an EMBL/GenBank/DDBJ whole genome shotgun (WGS) entry which is preliminary data.</text>
</comment>